<dbReference type="RefSeq" id="XP_033605844.1">
    <property type="nucleotide sequence ID" value="XM_033741171.1"/>
</dbReference>
<evidence type="ECO:0000313" key="2">
    <source>
        <dbReference type="EMBL" id="KAF2763393.1"/>
    </source>
</evidence>
<keyword evidence="1" id="KW-0472">Membrane</keyword>
<sequence length="120" mass="12979">MAPKPKRTDLKVIHIFLVPISLLILCMSIVIIVIAANTSDAVESIRSLLPFPTANYTPEDSKGLIACGIVGVTAACFVIMSILNGRQMHEGHAMNDNDADKERVSRDCESKLLPASMENA</sequence>
<proteinExistence type="predicted"/>
<feature type="transmembrane region" description="Helical" evidence="1">
    <location>
        <begin position="12"/>
        <end position="36"/>
    </location>
</feature>
<accession>A0A6A6WML7</accession>
<dbReference type="GeneID" id="54482225"/>
<gene>
    <name evidence="2" type="ORF">EJ05DRAFT_37382</name>
</gene>
<keyword evidence="1" id="KW-0812">Transmembrane</keyword>
<dbReference type="EMBL" id="ML996565">
    <property type="protein sequence ID" value="KAF2763393.1"/>
    <property type="molecule type" value="Genomic_DNA"/>
</dbReference>
<feature type="transmembrane region" description="Helical" evidence="1">
    <location>
        <begin position="63"/>
        <end position="83"/>
    </location>
</feature>
<name>A0A6A6WML7_9PEZI</name>
<dbReference type="AlphaFoldDB" id="A0A6A6WML7"/>
<reference evidence="2" key="1">
    <citation type="journal article" date="2020" name="Stud. Mycol.">
        <title>101 Dothideomycetes genomes: a test case for predicting lifestyles and emergence of pathogens.</title>
        <authorList>
            <person name="Haridas S."/>
            <person name="Albert R."/>
            <person name="Binder M."/>
            <person name="Bloem J."/>
            <person name="Labutti K."/>
            <person name="Salamov A."/>
            <person name="Andreopoulos B."/>
            <person name="Baker S."/>
            <person name="Barry K."/>
            <person name="Bills G."/>
            <person name="Bluhm B."/>
            <person name="Cannon C."/>
            <person name="Castanera R."/>
            <person name="Culley D."/>
            <person name="Daum C."/>
            <person name="Ezra D."/>
            <person name="Gonzalez J."/>
            <person name="Henrissat B."/>
            <person name="Kuo A."/>
            <person name="Liang C."/>
            <person name="Lipzen A."/>
            <person name="Lutzoni F."/>
            <person name="Magnuson J."/>
            <person name="Mondo S."/>
            <person name="Nolan M."/>
            <person name="Ohm R."/>
            <person name="Pangilinan J."/>
            <person name="Park H.-J."/>
            <person name="Ramirez L."/>
            <person name="Alfaro M."/>
            <person name="Sun H."/>
            <person name="Tritt A."/>
            <person name="Yoshinaga Y."/>
            <person name="Zwiers L.-H."/>
            <person name="Turgeon B."/>
            <person name="Goodwin S."/>
            <person name="Spatafora J."/>
            <person name="Crous P."/>
            <person name="Grigoriev I."/>
        </authorList>
    </citation>
    <scope>NUCLEOTIDE SEQUENCE</scope>
    <source>
        <strain evidence="2">CBS 121739</strain>
    </source>
</reference>
<keyword evidence="1" id="KW-1133">Transmembrane helix</keyword>
<keyword evidence="3" id="KW-1185">Reference proteome</keyword>
<organism evidence="2 3">
    <name type="scientific">Pseudovirgaria hyperparasitica</name>
    <dbReference type="NCBI Taxonomy" id="470096"/>
    <lineage>
        <taxon>Eukaryota</taxon>
        <taxon>Fungi</taxon>
        <taxon>Dikarya</taxon>
        <taxon>Ascomycota</taxon>
        <taxon>Pezizomycotina</taxon>
        <taxon>Dothideomycetes</taxon>
        <taxon>Dothideomycetes incertae sedis</taxon>
        <taxon>Acrospermales</taxon>
        <taxon>Acrospermaceae</taxon>
        <taxon>Pseudovirgaria</taxon>
    </lineage>
</organism>
<evidence type="ECO:0000256" key="1">
    <source>
        <dbReference type="SAM" id="Phobius"/>
    </source>
</evidence>
<evidence type="ECO:0000313" key="3">
    <source>
        <dbReference type="Proteomes" id="UP000799437"/>
    </source>
</evidence>
<protein>
    <submittedName>
        <fullName evidence="2">Uncharacterized protein</fullName>
    </submittedName>
</protein>
<dbReference type="Proteomes" id="UP000799437">
    <property type="component" value="Unassembled WGS sequence"/>
</dbReference>